<dbReference type="Pfam" id="PF14305">
    <property type="entry name" value="ATPgrasp_TupA"/>
    <property type="match status" value="1"/>
</dbReference>
<comment type="caution">
    <text evidence="1">The sequence shown here is derived from an EMBL/GenBank/DDBJ whole genome shotgun (WGS) entry which is preliminary data.</text>
</comment>
<keyword evidence="1" id="KW-0808">Transferase</keyword>
<name>A0ABX9ZDK6_9BACL</name>
<keyword evidence="2" id="KW-1185">Reference proteome</keyword>
<accession>A0ABX9ZDK6</accession>
<reference evidence="1 2" key="1">
    <citation type="submission" date="2018-12" db="EMBL/GenBank/DDBJ databases">
        <title>Comparitive functional genomics of dry heat resistant strains isolated from the viking spacecraft.</title>
        <authorList>
            <person name="Seuylemezian A."/>
            <person name="Vaishampayan P."/>
        </authorList>
    </citation>
    <scope>NUCLEOTIDE SEQUENCE [LARGE SCALE GENOMIC DNA]</scope>
    <source>
        <strain evidence="1 2">M6-11</strain>
    </source>
</reference>
<evidence type="ECO:0000313" key="2">
    <source>
        <dbReference type="Proteomes" id="UP000272481"/>
    </source>
</evidence>
<dbReference type="InterPro" id="IPR029465">
    <property type="entry name" value="ATPgrasp_TupA"/>
</dbReference>
<proteinExistence type="predicted"/>
<gene>
    <name evidence="1" type="ORF">EJA12_06015</name>
</gene>
<dbReference type="Proteomes" id="UP000272481">
    <property type="component" value="Unassembled WGS sequence"/>
</dbReference>
<sequence>MIRNFKKKFLSTLSMISPVLNTNITYWYHFKKLPNLKEPRTLNEKLQWLKLNTYADDPLTKQCSDKFAVRDYLIENGHEDKLNELIAVYDSVEEIKWGDLPNKFALKLNFGSQFNIICPNKDLLNIKEAEKKLKKWWKSKFHLIYSEMQYKGTKKKIIVEKYLQPKQGVLPEDYKFYCFNGKAEYVMVCVNRDKGKPEFYFFDRDWKLARLNNWGKEAPNDFTLPKPPQIDEAFSLADQLSTPFPFVRVDFYIIDGKIIFGELTFTPSGAVDPNRLPETDLLFGEMLILPNNR</sequence>
<protein>
    <submittedName>
        <fullName evidence="1">Glycosyl transferase</fullName>
    </submittedName>
</protein>
<organism evidence="1 2">
    <name type="scientific">Bhargavaea beijingensis</name>
    <dbReference type="NCBI Taxonomy" id="426756"/>
    <lineage>
        <taxon>Bacteria</taxon>
        <taxon>Bacillati</taxon>
        <taxon>Bacillota</taxon>
        <taxon>Bacilli</taxon>
        <taxon>Bacillales</taxon>
        <taxon>Caryophanaceae</taxon>
        <taxon>Bhargavaea</taxon>
    </lineage>
</organism>
<dbReference type="RefSeq" id="WP_125903789.1">
    <property type="nucleotide sequence ID" value="NZ_RWGW01000008.1"/>
</dbReference>
<evidence type="ECO:0000313" key="1">
    <source>
        <dbReference type="EMBL" id="RSK33699.1"/>
    </source>
</evidence>
<dbReference type="EMBL" id="RWGW01000008">
    <property type="protein sequence ID" value="RSK33699.1"/>
    <property type="molecule type" value="Genomic_DNA"/>
</dbReference>
<dbReference type="GO" id="GO:0016740">
    <property type="term" value="F:transferase activity"/>
    <property type="evidence" value="ECO:0007669"/>
    <property type="project" value="UniProtKB-KW"/>
</dbReference>